<proteinExistence type="predicted"/>
<name>A0AAE0ZKU7_9GAST</name>
<organism evidence="1 2">
    <name type="scientific">Elysia crispata</name>
    <name type="common">lettuce slug</name>
    <dbReference type="NCBI Taxonomy" id="231223"/>
    <lineage>
        <taxon>Eukaryota</taxon>
        <taxon>Metazoa</taxon>
        <taxon>Spiralia</taxon>
        <taxon>Lophotrochozoa</taxon>
        <taxon>Mollusca</taxon>
        <taxon>Gastropoda</taxon>
        <taxon>Heterobranchia</taxon>
        <taxon>Euthyneura</taxon>
        <taxon>Panpulmonata</taxon>
        <taxon>Sacoglossa</taxon>
        <taxon>Placobranchoidea</taxon>
        <taxon>Plakobranchidae</taxon>
        <taxon>Elysia</taxon>
    </lineage>
</organism>
<comment type="caution">
    <text evidence="1">The sequence shown here is derived from an EMBL/GenBank/DDBJ whole genome shotgun (WGS) entry which is preliminary data.</text>
</comment>
<accession>A0AAE0ZKU7</accession>
<evidence type="ECO:0000313" key="1">
    <source>
        <dbReference type="EMBL" id="KAK3771055.1"/>
    </source>
</evidence>
<protein>
    <submittedName>
        <fullName evidence="1">Uncharacterized protein</fullName>
    </submittedName>
</protein>
<dbReference type="EMBL" id="JAWDGP010003778">
    <property type="protein sequence ID" value="KAK3771055.1"/>
    <property type="molecule type" value="Genomic_DNA"/>
</dbReference>
<gene>
    <name evidence="1" type="ORF">RRG08_002103</name>
</gene>
<evidence type="ECO:0000313" key="2">
    <source>
        <dbReference type="Proteomes" id="UP001283361"/>
    </source>
</evidence>
<dbReference type="Proteomes" id="UP001283361">
    <property type="component" value="Unassembled WGS sequence"/>
</dbReference>
<dbReference type="AlphaFoldDB" id="A0AAE0ZKU7"/>
<reference evidence="1" key="1">
    <citation type="journal article" date="2023" name="G3 (Bethesda)">
        <title>A reference genome for the long-term kleptoplast-retaining sea slug Elysia crispata morphotype clarki.</title>
        <authorList>
            <person name="Eastman K.E."/>
            <person name="Pendleton A.L."/>
            <person name="Shaikh M.A."/>
            <person name="Suttiyut T."/>
            <person name="Ogas R."/>
            <person name="Tomko P."/>
            <person name="Gavelis G."/>
            <person name="Widhalm J.R."/>
            <person name="Wisecaver J.H."/>
        </authorList>
    </citation>
    <scope>NUCLEOTIDE SEQUENCE</scope>
    <source>
        <strain evidence="1">ECLA1</strain>
    </source>
</reference>
<keyword evidence="2" id="KW-1185">Reference proteome</keyword>
<sequence length="111" mass="12579">MDTCPSFMRRPTSNVAVRSESQWNIGSHVNSYLCLDRPTSNVAERSESRRIIGSRPNSHFRLDRPTSNVTVRRVSHRRILEAALTVISASSVTLRGESQWNIESRPENVVT</sequence>